<dbReference type="PANTHER" id="PTHR43280">
    <property type="entry name" value="ARAC-FAMILY TRANSCRIPTIONAL REGULATOR"/>
    <property type="match status" value="1"/>
</dbReference>
<sequence>MKPQIEAISSDNKVSWRFARFDWQGRQHKAGDELKCSGWHYHNEYELVLYQDPDALFTGNIFAGDYIGEPSHNTMLLYGPGLPHMISGRVNTVSENGIVTYVLWFSPQWIEEIITAVPALSTLRTTLDKSTKGLTFSQDTVGRVADIMNRNPTLLGPARQFSVVIDILLLLAEDTSSKTVNKVDYGFVPVVDDRAECRVDMARRYIEQHYQQPIYVADLCRHLHMSESSVYRLFERHFLESLSEHIKNYRVGKACELLIQTKKPISWIAQQAGFANLSNFNRHFKEIKGVTPSHFRRQFYV</sequence>
<dbReference type="PROSITE" id="PS00041">
    <property type="entry name" value="HTH_ARAC_FAMILY_1"/>
    <property type="match status" value="1"/>
</dbReference>
<evidence type="ECO:0000313" key="5">
    <source>
        <dbReference type="EMBL" id="ODA34413.1"/>
    </source>
</evidence>
<name>A0A1C3EMD8_9GAMM</name>
<dbReference type="SMART" id="SM00342">
    <property type="entry name" value="HTH_ARAC"/>
    <property type="match status" value="1"/>
</dbReference>
<dbReference type="GO" id="GO:0043565">
    <property type="term" value="F:sequence-specific DNA binding"/>
    <property type="evidence" value="ECO:0007669"/>
    <property type="project" value="InterPro"/>
</dbReference>
<gene>
    <name evidence="5" type="ORF">A8L45_06610</name>
</gene>
<keyword evidence="1" id="KW-0805">Transcription regulation</keyword>
<dbReference type="InterPro" id="IPR020449">
    <property type="entry name" value="Tscrpt_reg_AraC-type_HTH"/>
</dbReference>
<comment type="caution">
    <text evidence="5">The sequence shown here is derived from an EMBL/GenBank/DDBJ whole genome shotgun (WGS) entry which is preliminary data.</text>
</comment>
<dbReference type="Pfam" id="PF12833">
    <property type="entry name" value="HTH_18"/>
    <property type="match status" value="1"/>
</dbReference>
<dbReference type="PRINTS" id="PR00032">
    <property type="entry name" value="HTHARAC"/>
</dbReference>
<dbReference type="RefSeq" id="WP_068900513.1">
    <property type="nucleotide sequence ID" value="NZ_JBHUIF010000004.1"/>
</dbReference>
<dbReference type="EMBL" id="LYBM01000008">
    <property type="protein sequence ID" value="ODA34413.1"/>
    <property type="molecule type" value="Genomic_DNA"/>
</dbReference>
<dbReference type="Gene3D" id="1.10.10.60">
    <property type="entry name" value="Homeodomain-like"/>
    <property type="match status" value="1"/>
</dbReference>
<dbReference type="Proteomes" id="UP000094936">
    <property type="component" value="Unassembled WGS sequence"/>
</dbReference>
<dbReference type="STRING" id="1080227.A8L45_06610"/>
<dbReference type="SUPFAM" id="SSF46689">
    <property type="entry name" value="Homeodomain-like"/>
    <property type="match status" value="2"/>
</dbReference>
<organism evidence="5 6">
    <name type="scientific">Veronia pacifica</name>
    <dbReference type="NCBI Taxonomy" id="1080227"/>
    <lineage>
        <taxon>Bacteria</taxon>
        <taxon>Pseudomonadati</taxon>
        <taxon>Pseudomonadota</taxon>
        <taxon>Gammaproteobacteria</taxon>
        <taxon>Vibrionales</taxon>
        <taxon>Vibrionaceae</taxon>
        <taxon>Veronia</taxon>
    </lineage>
</organism>
<dbReference type="AlphaFoldDB" id="A0A1C3EMD8"/>
<protein>
    <recommendedName>
        <fullName evidence="4">HTH araC/xylS-type domain-containing protein</fullName>
    </recommendedName>
</protein>
<feature type="domain" description="HTH araC/xylS-type" evidence="4">
    <location>
        <begin position="200"/>
        <end position="298"/>
    </location>
</feature>
<keyword evidence="3" id="KW-0804">Transcription</keyword>
<keyword evidence="6" id="KW-1185">Reference proteome</keyword>
<accession>A0A1C3EMD8</accession>
<reference evidence="5 6" key="1">
    <citation type="submission" date="2016-05" db="EMBL/GenBank/DDBJ databases">
        <title>Genomic Taxonomy of the Vibrionaceae.</title>
        <authorList>
            <person name="Gomez-Gil B."/>
            <person name="Enciso-Ibarra J."/>
        </authorList>
    </citation>
    <scope>NUCLEOTIDE SEQUENCE [LARGE SCALE GENOMIC DNA]</scope>
    <source>
        <strain evidence="5 6">CAIM 1920</strain>
    </source>
</reference>
<keyword evidence="2" id="KW-0238">DNA-binding</keyword>
<evidence type="ECO:0000256" key="1">
    <source>
        <dbReference type="ARBA" id="ARBA00023015"/>
    </source>
</evidence>
<dbReference type="OrthoDB" id="9816011at2"/>
<dbReference type="GO" id="GO:0003700">
    <property type="term" value="F:DNA-binding transcription factor activity"/>
    <property type="evidence" value="ECO:0007669"/>
    <property type="project" value="InterPro"/>
</dbReference>
<dbReference type="PANTHER" id="PTHR43280:SF27">
    <property type="entry name" value="TRANSCRIPTIONAL REGULATOR MTLR"/>
    <property type="match status" value="1"/>
</dbReference>
<evidence type="ECO:0000256" key="2">
    <source>
        <dbReference type="ARBA" id="ARBA00023125"/>
    </source>
</evidence>
<dbReference type="PROSITE" id="PS01124">
    <property type="entry name" value="HTH_ARAC_FAMILY_2"/>
    <property type="match status" value="1"/>
</dbReference>
<dbReference type="InterPro" id="IPR018062">
    <property type="entry name" value="HTH_AraC-typ_CS"/>
</dbReference>
<evidence type="ECO:0000256" key="3">
    <source>
        <dbReference type="ARBA" id="ARBA00023163"/>
    </source>
</evidence>
<proteinExistence type="predicted"/>
<dbReference type="InterPro" id="IPR009057">
    <property type="entry name" value="Homeodomain-like_sf"/>
</dbReference>
<evidence type="ECO:0000313" key="6">
    <source>
        <dbReference type="Proteomes" id="UP000094936"/>
    </source>
</evidence>
<dbReference type="InterPro" id="IPR018060">
    <property type="entry name" value="HTH_AraC"/>
</dbReference>
<evidence type="ECO:0000259" key="4">
    <source>
        <dbReference type="PROSITE" id="PS01124"/>
    </source>
</evidence>